<evidence type="ECO:0000313" key="8">
    <source>
        <dbReference type="Proteomes" id="UP000278807"/>
    </source>
</evidence>
<dbReference type="WBParaSite" id="HNAJ_0000485701-mRNA-1">
    <property type="protein sequence ID" value="HNAJ_0000485701-mRNA-1"/>
    <property type="gene ID" value="HNAJ_0000485701"/>
</dbReference>
<dbReference type="PANTHER" id="PTHR16201">
    <property type="entry name" value="SEVEN TRANSMEMBRANE PROTEIN 1-RELATED"/>
    <property type="match status" value="1"/>
</dbReference>
<dbReference type="Proteomes" id="UP000278807">
    <property type="component" value="Unassembled WGS sequence"/>
</dbReference>
<reference evidence="9" key="1">
    <citation type="submission" date="2017-02" db="UniProtKB">
        <authorList>
            <consortium name="WormBaseParasite"/>
        </authorList>
    </citation>
    <scope>IDENTIFICATION</scope>
</reference>
<organism evidence="9">
    <name type="scientific">Rodentolepis nana</name>
    <name type="common">Dwarf tapeworm</name>
    <name type="synonym">Hymenolepis nana</name>
    <dbReference type="NCBI Taxonomy" id="102285"/>
    <lineage>
        <taxon>Eukaryota</taxon>
        <taxon>Metazoa</taxon>
        <taxon>Spiralia</taxon>
        <taxon>Lophotrochozoa</taxon>
        <taxon>Platyhelminthes</taxon>
        <taxon>Cestoda</taxon>
        <taxon>Eucestoda</taxon>
        <taxon>Cyclophyllidea</taxon>
        <taxon>Hymenolepididae</taxon>
        <taxon>Rodentolepis</taxon>
    </lineage>
</organism>
<feature type="transmembrane region" description="Helical" evidence="6">
    <location>
        <begin position="63"/>
        <end position="79"/>
    </location>
</feature>
<dbReference type="InterPro" id="IPR051415">
    <property type="entry name" value="LAAT-1"/>
</dbReference>
<dbReference type="Pfam" id="PF04193">
    <property type="entry name" value="PQ-loop"/>
    <property type="match status" value="2"/>
</dbReference>
<dbReference type="STRING" id="102285.A0A0R3TCR8"/>
<feature type="transmembrane region" description="Helical" evidence="6">
    <location>
        <begin position="151"/>
        <end position="169"/>
    </location>
</feature>
<evidence type="ECO:0000256" key="3">
    <source>
        <dbReference type="ARBA" id="ARBA00022989"/>
    </source>
</evidence>
<keyword evidence="3 6" id="KW-1133">Transmembrane helix</keyword>
<keyword evidence="8" id="KW-1185">Reference proteome</keyword>
<dbReference type="Gene3D" id="1.20.1280.290">
    <property type="match status" value="2"/>
</dbReference>
<sequence>MATFAPGSLEAECPGGLDWAWDALGECIRSTRDLVSIIFGIMSIICWVIFGLPQIIENCRKKIPDAAVSIFLLLFWVFGDSLNFIGSFLTNQLFLQKLLAGYTVFIDIVLFSQYVFYKHRNKKLREKEELEEYSSDEKDEISEEMATKGKILLTALFGITGVGILSVSAGQSSMVDASSGYVTRQLLQSAEAPGPFDDFLPTVGEKIGYAFGWISFFMYASGRCHQIYLNWHRKTTEGLSVYLFVLAVLGNVFYSCQIFIRSIDAVFVVTSLPWILGSLGMLVFDFIIFAQFFHYRDNKPENMDVEFVSEEESS</sequence>
<dbReference type="SMART" id="SM00679">
    <property type="entry name" value="CTNS"/>
    <property type="match status" value="2"/>
</dbReference>
<feature type="transmembrane region" description="Helical" evidence="6">
    <location>
        <begin position="34"/>
        <end position="56"/>
    </location>
</feature>
<dbReference type="PANTHER" id="PTHR16201:SF34">
    <property type="entry name" value="LYSOSOMAL AMINO ACID TRANSPORTER 1"/>
    <property type="match status" value="1"/>
</dbReference>
<keyword evidence="4 6" id="KW-0472">Membrane</keyword>
<feature type="transmembrane region" description="Helical" evidence="6">
    <location>
        <begin position="272"/>
        <end position="293"/>
    </location>
</feature>
<accession>A0A0R3TCR8</accession>
<evidence type="ECO:0000256" key="6">
    <source>
        <dbReference type="SAM" id="Phobius"/>
    </source>
</evidence>
<dbReference type="InterPro" id="IPR006603">
    <property type="entry name" value="PQ-loop_rpt"/>
</dbReference>
<dbReference type="AlphaFoldDB" id="A0A0R3TCR8"/>
<dbReference type="EMBL" id="UZAE01003737">
    <property type="protein sequence ID" value="VDO00715.1"/>
    <property type="molecule type" value="Genomic_DNA"/>
</dbReference>
<dbReference type="GO" id="GO:0015174">
    <property type="term" value="F:basic amino acid transmembrane transporter activity"/>
    <property type="evidence" value="ECO:0007669"/>
    <property type="project" value="TreeGrafter"/>
</dbReference>
<dbReference type="GO" id="GO:0098852">
    <property type="term" value="C:lytic vacuole membrane"/>
    <property type="evidence" value="ECO:0007669"/>
    <property type="project" value="UniProtKB-ARBA"/>
</dbReference>
<evidence type="ECO:0000256" key="1">
    <source>
        <dbReference type="ARBA" id="ARBA00004141"/>
    </source>
</evidence>
<proteinExistence type="inferred from homology"/>
<evidence type="ECO:0000256" key="2">
    <source>
        <dbReference type="ARBA" id="ARBA00022692"/>
    </source>
</evidence>
<name>A0A0R3TCR8_RODNA</name>
<evidence type="ECO:0000313" key="9">
    <source>
        <dbReference type="WBParaSite" id="HNAJ_0000485701-mRNA-1"/>
    </source>
</evidence>
<comment type="subcellular location">
    <subcellularLocation>
        <location evidence="1">Membrane</location>
        <topology evidence="1">Multi-pass membrane protein</topology>
    </subcellularLocation>
</comment>
<reference evidence="7 8" key="2">
    <citation type="submission" date="2018-11" db="EMBL/GenBank/DDBJ databases">
        <authorList>
            <consortium name="Pathogen Informatics"/>
        </authorList>
    </citation>
    <scope>NUCLEOTIDE SEQUENCE [LARGE SCALE GENOMIC DNA]</scope>
</reference>
<dbReference type="FunFam" id="1.20.1280.290:FF:000009">
    <property type="entry name" value="PQ loop repeat family protein"/>
    <property type="match status" value="1"/>
</dbReference>
<keyword evidence="2 6" id="KW-0812">Transmembrane</keyword>
<dbReference type="OrthoDB" id="8048523at2759"/>
<evidence type="ECO:0000256" key="5">
    <source>
        <dbReference type="ARBA" id="ARBA00038039"/>
    </source>
</evidence>
<protein>
    <submittedName>
        <fullName evidence="9">Lysosomal amino acid transporter 1 homolog</fullName>
    </submittedName>
</protein>
<evidence type="ECO:0000256" key="4">
    <source>
        <dbReference type="ARBA" id="ARBA00023136"/>
    </source>
</evidence>
<feature type="transmembrane region" description="Helical" evidence="6">
    <location>
        <begin position="207"/>
        <end position="229"/>
    </location>
</feature>
<feature type="transmembrane region" description="Helical" evidence="6">
    <location>
        <begin position="99"/>
        <end position="117"/>
    </location>
</feature>
<comment type="similarity">
    <text evidence="5">Belongs to the laat-1 family.</text>
</comment>
<gene>
    <name evidence="7" type="ORF">HNAJ_LOCUS4855</name>
</gene>
<evidence type="ECO:0000313" key="7">
    <source>
        <dbReference type="EMBL" id="VDO00715.1"/>
    </source>
</evidence>
<feature type="transmembrane region" description="Helical" evidence="6">
    <location>
        <begin position="241"/>
        <end position="260"/>
    </location>
</feature>